<protein>
    <submittedName>
        <fullName evidence="1">Uncharacterized protein</fullName>
    </submittedName>
</protein>
<evidence type="ECO:0000313" key="2">
    <source>
        <dbReference type="Proteomes" id="UP001501563"/>
    </source>
</evidence>
<organism evidence="1 2">
    <name type="scientific">Streptomyces lannensis</name>
    <dbReference type="NCBI Taxonomy" id="766498"/>
    <lineage>
        <taxon>Bacteria</taxon>
        <taxon>Bacillati</taxon>
        <taxon>Actinomycetota</taxon>
        <taxon>Actinomycetes</taxon>
        <taxon>Kitasatosporales</taxon>
        <taxon>Streptomycetaceae</taxon>
        <taxon>Streptomyces</taxon>
    </lineage>
</organism>
<keyword evidence="2" id="KW-1185">Reference proteome</keyword>
<proteinExistence type="predicted"/>
<dbReference type="EMBL" id="BAAAZA010000013">
    <property type="protein sequence ID" value="GAA3876472.1"/>
    <property type="molecule type" value="Genomic_DNA"/>
</dbReference>
<dbReference type="RefSeq" id="WP_345550870.1">
    <property type="nucleotide sequence ID" value="NZ_BAAAZA010000013.1"/>
</dbReference>
<sequence length="77" mass="7897">MKVSHRPTELCAAFDAPDLVAHAGLVPTIRLAERCGLSALVAAKVKLAGAGNGSRTGGPISCASNGWRFRSAAEAQH</sequence>
<dbReference type="Proteomes" id="UP001501563">
    <property type="component" value="Unassembled WGS sequence"/>
</dbReference>
<name>A0ABP7KG30_9ACTN</name>
<comment type="caution">
    <text evidence="1">The sequence shown here is derived from an EMBL/GenBank/DDBJ whole genome shotgun (WGS) entry which is preliminary data.</text>
</comment>
<reference evidence="2" key="1">
    <citation type="journal article" date="2019" name="Int. J. Syst. Evol. Microbiol.">
        <title>The Global Catalogue of Microorganisms (GCM) 10K type strain sequencing project: providing services to taxonomists for standard genome sequencing and annotation.</title>
        <authorList>
            <consortium name="The Broad Institute Genomics Platform"/>
            <consortium name="The Broad Institute Genome Sequencing Center for Infectious Disease"/>
            <person name="Wu L."/>
            <person name="Ma J."/>
        </authorList>
    </citation>
    <scope>NUCLEOTIDE SEQUENCE [LARGE SCALE GENOMIC DNA]</scope>
    <source>
        <strain evidence="2">JCM 16578</strain>
    </source>
</reference>
<accession>A0ABP7KG30</accession>
<gene>
    <name evidence="1" type="ORF">GCM10022207_48130</name>
</gene>
<evidence type="ECO:0000313" key="1">
    <source>
        <dbReference type="EMBL" id="GAA3876472.1"/>
    </source>
</evidence>